<organism evidence="2 3">
    <name type="scientific">Saccharothrix ecbatanensis</name>
    <dbReference type="NCBI Taxonomy" id="1105145"/>
    <lineage>
        <taxon>Bacteria</taxon>
        <taxon>Bacillati</taxon>
        <taxon>Actinomycetota</taxon>
        <taxon>Actinomycetes</taxon>
        <taxon>Pseudonocardiales</taxon>
        <taxon>Pseudonocardiaceae</taxon>
        <taxon>Saccharothrix</taxon>
    </lineage>
</organism>
<feature type="domain" description="Glycosyl hydrolase family 98 putative carbohydrate-binding module" evidence="1">
    <location>
        <begin position="102"/>
        <end position="239"/>
    </location>
</feature>
<dbReference type="SMART" id="SM00776">
    <property type="entry name" value="NPCBM"/>
    <property type="match status" value="2"/>
</dbReference>
<evidence type="ECO:0000313" key="3">
    <source>
        <dbReference type="Proteomes" id="UP000552097"/>
    </source>
</evidence>
<dbReference type="AlphaFoldDB" id="A0A7W9HJ51"/>
<protein>
    <recommendedName>
        <fullName evidence="1">Glycosyl hydrolase family 98 putative carbohydrate-binding module domain-containing protein</fullName>
    </recommendedName>
</protein>
<name>A0A7W9HJ51_9PSEU</name>
<evidence type="ECO:0000259" key="1">
    <source>
        <dbReference type="SMART" id="SM00776"/>
    </source>
</evidence>
<accession>A0A7W9HJ51</accession>
<evidence type="ECO:0000313" key="2">
    <source>
        <dbReference type="EMBL" id="MBB5803075.1"/>
    </source>
</evidence>
<dbReference type="Pfam" id="PF08305">
    <property type="entry name" value="NPCBM"/>
    <property type="match status" value="2"/>
</dbReference>
<sequence length="240" mass="25015">MGAHADSAVHVYLGRACQRFEAEVGVDAEGREDRGSVRFQVYGDGRLLAYTDVLRGGGAPVSLSVPTNGFHTLELRVTDARDGKDHDHANWADARVSCVGTASGGAFVSDRDFEPTNGWGPVERDTSNGEVQALDGTVLTTGGVRYTKGLGVHAPATVTIPVDGACHGLDTEIGSNGSVTFEVIADGRTVHTTPVLRGGQTANIAVGLSRPASLTLKVNDAGDGKSYDHANWAAARLSCD</sequence>
<comment type="caution">
    <text evidence="2">The sequence shown here is derived from an EMBL/GenBank/DDBJ whole genome shotgun (WGS) entry which is preliminary data.</text>
</comment>
<feature type="domain" description="Glycosyl hydrolase family 98 putative carbohydrate-binding module" evidence="1">
    <location>
        <begin position="1"/>
        <end position="98"/>
    </location>
</feature>
<dbReference type="EMBL" id="JACHMO010000001">
    <property type="protein sequence ID" value="MBB5803075.1"/>
    <property type="molecule type" value="Genomic_DNA"/>
</dbReference>
<gene>
    <name evidence="2" type="ORF">F4560_002843</name>
</gene>
<dbReference type="SUPFAM" id="SSF49785">
    <property type="entry name" value="Galactose-binding domain-like"/>
    <property type="match status" value="2"/>
</dbReference>
<reference evidence="2 3" key="1">
    <citation type="submission" date="2020-08" db="EMBL/GenBank/DDBJ databases">
        <title>Sequencing the genomes of 1000 actinobacteria strains.</title>
        <authorList>
            <person name="Klenk H.-P."/>
        </authorList>
    </citation>
    <scope>NUCLEOTIDE SEQUENCE [LARGE SCALE GENOMIC DNA]</scope>
    <source>
        <strain evidence="2 3">DSM 45486</strain>
    </source>
</reference>
<dbReference type="InterPro" id="IPR013222">
    <property type="entry name" value="Glyco_hyd_98_carb-bd"/>
</dbReference>
<dbReference type="InterPro" id="IPR008979">
    <property type="entry name" value="Galactose-bd-like_sf"/>
</dbReference>
<keyword evidence="3" id="KW-1185">Reference proteome</keyword>
<proteinExistence type="predicted"/>
<dbReference type="Proteomes" id="UP000552097">
    <property type="component" value="Unassembled WGS sequence"/>
</dbReference>
<dbReference type="InterPro" id="IPR038637">
    <property type="entry name" value="NPCBM_sf"/>
</dbReference>
<dbReference type="Gene3D" id="2.60.120.1060">
    <property type="entry name" value="NPCBM/NEW2 domain"/>
    <property type="match status" value="2"/>
</dbReference>